<dbReference type="GO" id="GO:0016655">
    <property type="term" value="F:oxidoreductase activity, acting on NAD(P)H, quinone or similar compound as acceptor"/>
    <property type="evidence" value="ECO:0007669"/>
    <property type="project" value="InterPro"/>
</dbReference>
<comment type="catalytic activity">
    <reaction evidence="6">
        <text>2 a quinone + NADH + H(+) = 2 a 1,4-benzosemiquinone + NAD(+)</text>
        <dbReference type="Rhea" id="RHEA:65952"/>
        <dbReference type="ChEBI" id="CHEBI:15378"/>
        <dbReference type="ChEBI" id="CHEBI:57540"/>
        <dbReference type="ChEBI" id="CHEBI:57945"/>
        <dbReference type="ChEBI" id="CHEBI:132124"/>
        <dbReference type="ChEBI" id="CHEBI:134225"/>
    </reaction>
</comment>
<comment type="similarity">
    <text evidence="6">Belongs to the azoreductase type 1 family.</text>
</comment>
<feature type="domain" description="Flavodoxin-like fold" evidence="7">
    <location>
        <begin position="3"/>
        <end position="203"/>
    </location>
</feature>
<keyword evidence="2 6" id="KW-0288">FMN</keyword>
<dbReference type="GO" id="GO:0016652">
    <property type="term" value="F:oxidoreductase activity, acting on NAD(P)H as acceptor"/>
    <property type="evidence" value="ECO:0007669"/>
    <property type="project" value="UniProtKB-UniRule"/>
</dbReference>
<protein>
    <recommendedName>
        <fullName evidence="6">FMN dependent NADH:quinone oxidoreductase</fullName>
        <ecNumber evidence="6">1.6.5.-</ecNumber>
    </recommendedName>
    <alternativeName>
        <fullName evidence="6">Azo-dye reductase</fullName>
    </alternativeName>
    <alternativeName>
        <fullName evidence="6">FMN-dependent NADH-azo compound oxidoreductase</fullName>
    </alternativeName>
    <alternativeName>
        <fullName evidence="6">FMN-dependent NADH-azoreductase</fullName>
        <ecNumber evidence="6">1.7.1.17</ecNumber>
    </alternativeName>
</protein>
<dbReference type="InterPro" id="IPR050104">
    <property type="entry name" value="FMN-dep_NADH:Q_OxRdtase_AzoR1"/>
</dbReference>
<dbReference type="SUPFAM" id="SSF52218">
    <property type="entry name" value="Flavoproteins"/>
    <property type="match status" value="1"/>
</dbReference>
<dbReference type="EMBL" id="PGXC01000002">
    <property type="protein sequence ID" value="PKK91810.1"/>
    <property type="molecule type" value="Genomic_DNA"/>
</dbReference>
<evidence type="ECO:0000256" key="2">
    <source>
        <dbReference type="ARBA" id="ARBA00022643"/>
    </source>
</evidence>
<dbReference type="InterPro" id="IPR029039">
    <property type="entry name" value="Flavoprotein-like_sf"/>
</dbReference>
<dbReference type="Gene3D" id="3.40.50.360">
    <property type="match status" value="1"/>
</dbReference>
<sequence length="210" mass="23752">MNRILHIIASPRGDQSRSISLANHFIDIAKINYPHVVIEEIDLFHEELPSLTAETVSGKYQLMGGKDVPRELQHLWKPIVNHINRFLAADTVVITTPMWNFSIPHVLKHYIDIIFQPRYLFKYTEQGPQGLAEKTSVVVIATSGGDYSADSPFAHMDHLQPYLKSVFGFAGVKELHFITAQPMDAGGPEVTSRELEKGQKAIERLPIWKK</sequence>
<comment type="caution">
    <text evidence="8">The sequence shown here is derived from an EMBL/GenBank/DDBJ whole genome shotgun (WGS) entry which is preliminary data.</text>
</comment>
<dbReference type="EC" id="1.7.1.17" evidence="6"/>
<gene>
    <name evidence="6" type="primary">azoR</name>
    <name evidence="8" type="ORF">CVV64_03875</name>
</gene>
<keyword evidence="4 6" id="KW-0520">NAD</keyword>
<comment type="function">
    <text evidence="6">Also exhibits azoreductase activity. Catalyzes the reductive cleavage of the azo bond in aromatic azo compounds to the corresponding amines.</text>
</comment>
<feature type="binding site" evidence="6">
    <location>
        <begin position="142"/>
        <end position="145"/>
    </location>
    <ligand>
        <name>FMN</name>
        <dbReference type="ChEBI" id="CHEBI:58210"/>
    </ligand>
</feature>
<proteinExistence type="inferred from homology"/>
<dbReference type="GO" id="GO:0009055">
    <property type="term" value="F:electron transfer activity"/>
    <property type="evidence" value="ECO:0007669"/>
    <property type="project" value="UniProtKB-UniRule"/>
</dbReference>
<organism evidence="8 9">
    <name type="scientific">Candidatus Wallbacteria bacterium HGW-Wallbacteria-1</name>
    <dbReference type="NCBI Taxonomy" id="2013854"/>
    <lineage>
        <taxon>Bacteria</taxon>
        <taxon>Candidatus Walliibacteriota</taxon>
    </lineage>
</organism>
<dbReference type="PANTHER" id="PTHR43741:SF4">
    <property type="entry name" value="FMN-DEPENDENT NADH:QUINONE OXIDOREDUCTASE"/>
    <property type="match status" value="1"/>
</dbReference>
<evidence type="ECO:0000256" key="1">
    <source>
        <dbReference type="ARBA" id="ARBA00022630"/>
    </source>
</evidence>
<evidence type="ECO:0000256" key="5">
    <source>
        <dbReference type="ARBA" id="ARBA00048542"/>
    </source>
</evidence>
<dbReference type="PANTHER" id="PTHR43741">
    <property type="entry name" value="FMN-DEPENDENT NADH-AZOREDUCTASE 1"/>
    <property type="match status" value="1"/>
</dbReference>
<comment type="function">
    <text evidence="6">Quinone reductase that provides resistance to thiol-specific stress caused by electrophilic quinones.</text>
</comment>
<name>A0A2N1PU06_9BACT</name>
<comment type="catalytic activity">
    <reaction evidence="5">
        <text>N,N-dimethyl-1,4-phenylenediamine + anthranilate + 2 NAD(+) = 2-(4-dimethylaminophenyl)diazenylbenzoate + 2 NADH + 2 H(+)</text>
        <dbReference type="Rhea" id="RHEA:55872"/>
        <dbReference type="ChEBI" id="CHEBI:15378"/>
        <dbReference type="ChEBI" id="CHEBI:15783"/>
        <dbReference type="ChEBI" id="CHEBI:16567"/>
        <dbReference type="ChEBI" id="CHEBI:57540"/>
        <dbReference type="ChEBI" id="CHEBI:57945"/>
        <dbReference type="ChEBI" id="CHEBI:71579"/>
        <dbReference type="EC" id="1.7.1.17"/>
    </reaction>
    <physiologicalReaction direction="right-to-left" evidence="5">
        <dbReference type="Rhea" id="RHEA:55874"/>
    </physiologicalReaction>
</comment>
<comment type="subunit">
    <text evidence="6">Homodimer.</text>
</comment>
<dbReference type="GO" id="GO:0010181">
    <property type="term" value="F:FMN binding"/>
    <property type="evidence" value="ECO:0007669"/>
    <property type="project" value="UniProtKB-UniRule"/>
</dbReference>
<dbReference type="AlphaFoldDB" id="A0A2N1PU06"/>
<evidence type="ECO:0000256" key="3">
    <source>
        <dbReference type="ARBA" id="ARBA00023002"/>
    </source>
</evidence>
<feature type="binding site" evidence="6">
    <location>
        <begin position="98"/>
        <end position="101"/>
    </location>
    <ligand>
        <name>FMN</name>
        <dbReference type="ChEBI" id="CHEBI:58210"/>
    </ligand>
</feature>
<comment type="cofactor">
    <cofactor evidence="6">
        <name>FMN</name>
        <dbReference type="ChEBI" id="CHEBI:58210"/>
    </cofactor>
    <text evidence="6">Binds 1 FMN per subunit.</text>
</comment>
<dbReference type="EC" id="1.6.5.-" evidence="6"/>
<evidence type="ECO:0000259" key="7">
    <source>
        <dbReference type="Pfam" id="PF02525"/>
    </source>
</evidence>
<feature type="binding site" evidence="6">
    <location>
        <position position="10"/>
    </location>
    <ligand>
        <name>FMN</name>
        <dbReference type="ChEBI" id="CHEBI:58210"/>
    </ligand>
</feature>
<evidence type="ECO:0000256" key="4">
    <source>
        <dbReference type="ARBA" id="ARBA00023027"/>
    </source>
</evidence>
<reference evidence="8 9" key="1">
    <citation type="journal article" date="2017" name="ISME J.">
        <title>Potential for microbial H2 and metal transformations associated with novel bacteria and archaea in deep terrestrial subsurface sediments.</title>
        <authorList>
            <person name="Hernsdorf A.W."/>
            <person name="Amano Y."/>
            <person name="Miyakawa K."/>
            <person name="Ise K."/>
            <person name="Suzuki Y."/>
            <person name="Anantharaman K."/>
            <person name="Probst A."/>
            <person name="Burstein D."/>
            <person name="Thomas B.C."/>
            <person name="Banfield J.F."/>
        </authorList>
    </citation>
    <scope>NUCLEOTIDE SEQUENCE [LARGE SCALE GENOMIC DNA]</scope>
    <source>
        <strain evidence="8">HGW-Wallbacteria-1</strain>
    </source>
</reference>
<dbReference type="HAMAP" id="MF_01216">
    <property type="entry name" value="Azoreductase_type1"/>
    <property type="match status" value="1"/>
</dbReference>
<accession>A0A2N1PU06</accession>
<feature type="binding site" evidence="6">
    <location>
        <begin position="16"/>
        <end position="18"/>
    </location>
    <ligand>
        <name>FMN</name>
        <dbReference type="ChEBI" id="CHEBI:58210"/>
    </ligand>
</feature>
<dbReference type="InterPro" id="IPR003680">
    <property type="entry name" value="Flavodoxin_fold"/>
</dbReference>
<evidence type="ECO:0000256" key="6">
    <source>
        <dbReference type="HAMAP-Rule" id="MF_01216"/>
    </source>
</evidence>
<dbReference type="InterPro" id="IPR023048">
    <property type="entry name" value="NADH:quinone_OxRdtase_FMN_depd"/>
</dbReference>
<evidence type="ECO:0000313" key="9">
    <source>
        <dbReference type="Proteomes" id="UP000233256"/>
    </source>
</evidence>
<keyword evidence="1 6" id="KW-0285">Flavoprotein</keyword>
<evidence type="ECO:0000313" key="8">
    <source>
        <dbReference type="EMBL" id="PKK91810.1"/>
    </source>
</evidence>
<keyword evidence="3 6" id="KW-0560">Oxidoreductase</keyword>
<dbReference type="Pfam" id="PF02525">
    <property type="entry name" value="Flavodoxin_2"/>
    <property type="match status" value="1"/>
</dbReference>
<dbReference type="Proteomes" id="UP000233256">
    <property type="component" value="Unassembled WGS sequence"/>
</dbReference>